<dbReference type="PANTHER" id="PTHR34216:SF3">
    <property type="entry name" value="POLY-BETA-1,6-N-ACETYL-D-GLUCOSAMINE N-DEACETYLASE"/>
    <property type="match status" value="1"/>
</dbReference>
<keyword evidence="6" id="KW-1185">Reference proteome</keyword>
<feature type="chain" id="PRO_5040994132" evidence="3">
    <location>
        <begin position="22"/>
        <end position="347"/>
    </location>
</feature>
<name>A0A9X3AS32_9GAMM</name>
<dbReference type="SUPFAM" id="SSF88713">
    <property type="entry name" value="Glycoside hydrolase/deacetylase"/>
    <property type="match status" value="1"/>
</dbReference>
<dbReference type="InterPro" id="IPR051398">
    <property type="entry name" value="Polysacch_Deacetylase"/>
</dbReference>
<dbReference type="GO" id="GO:0005975">
    <property type="term" value="P:carbohydrate metabolic process"/>
    <property type="evidence" value="ECO:0007669"/>
    <property type="project" value="InterPro"/>
</dbReference>
<accession>A0A9X3AS32</accession>
<dbReference type="RefSeq" id="WP_260976363.1">
    <property type="nucleotide sequence ID" value="NZ_JAOANI010000019.1"/>
</dbReference>
<dbReference type="Gene3D" id="3.20.20.370">
    <property type="entry name" value="Glycoside hydrolase/deacetylase"/>
    <property type="match status" value="1"/>
</dbReference>
<dbReference type="Pfam" id="PF01522">
    <property type="entry name" value="Polysacc_deac_1"/>
    <property type="match status" value="1"/>
</dbReference>
<feature type="signal peptide" evidence="3">
    <location>
        <begin position="1"/>
        <end position="21"/>
    </location>
</feature>
<evidence type="ECO:0000313" key="6">
    <source>
        <dbReference type="Proteomes" id="UP001147830"/>
    </source>
</evidence>
<evidence type="ECO:0000256" key="3">
    <source>
        <dbReference type="SAM" id="SignalP"/>
    </source>
</evidence>
<dbReference type="Proteomes" id="UP001147830">
    <property type="component" value="Unassembled WGS sequence"/>
</dbReference>
<evidence type="ECO:0000259" key="4">
    <source>
        <dbReference type="PROSITE" id="PS51677"/>
    </source>
</evidence>
<proteinExistence type="predicted"/>
<keyword evidence="2 3" id="KW-0732">Signal</keyword>
<dbReference type="GO" id="GO:0016810">
    <property type="term" value="F:hydrolase activity, acting on carbon-nitrogen (but not peptide) bonds"/>
    <property type="evidence" value="ECO:0007669"/>
    <property type="project" value="InterPro"/>
</dbReference>
<comment type="subcellular location">
    <subcellularLocation>
        <location evidence="1">Secreted</location>
    </subcellularLocation>
</comment>
<dbReference type="EMBL" id="JAOANI010000019">
    <property type="protein sequence ID" value="MCT7359494.1"/>
    <property type="molecule type" value="Genomic_DNA"/>
</dbReference>
<dbReference type="PANTHER" id="PTHR34216">
    <property type="match status" value="1"/>
</dbReference>
<dbReference type="PROSITE" id="PS51677">
    <property type="entry name" value="NODB"/>
    <property type="match status" value="1"/>
</dbReference>
<feature type="domain" description="NodB homology" evidence="4">
    <location>
        <begin position="79"/>
        <end position="347"/>
    </location>
</feature>
<dbReference type="CDD" id="cd10973">
    <property type="entry name" value="CE4_DAC_u4_5s"/>
    <property type="match status" value="1"/>
</dbReference>
<dbReference type="InterPro" id="IPR002509">
    <property type="entry name" value="NODB_dom"/>
</dbReference>
<evidence type="ECO:0000256" key="1">
    <source>
        <dbReference type="ARBA" id="ARBA00004613"/>
    </source>
</evidence>
<reference evidence="5" key="1">
    <citation type="journal article" date="2022" name="Front. Microbiol.">
        <title>Genome-based taxonomic rearrangement of Oceanobacter-related bacteria including the description of Thalassolituus hydrocarbonoclasticus sp. nov. and Thalassolituus pacificus sp. nov. and emended description of the genus Thalassolituus.</title>
        <authorList>
            <person name="Dong C."/>
            <person name="Wei L."/>
            <person name="Wang J."/>
            <person name="Lai Q."/>
            <person name="Huang Z."/>
            <person name="Shao Z."/>
        </authorList>
    </citation>
    <scope>NUCLEOTIDE SEQUENCE</scope>
    <source>
        <strain evidence="5">59MF3M-4</strain>
    </source>
</reference>
<reference evidence="5" key="2">
    <citation type="submission" date="2022-08" db="EMBL/GenBank/DDBJ databases">
        <authorList>
            <person name="Dong C."/>
        </authorList>
    </citation>
    <scope>NUCLEOTIDE SEQUENCE</scope>
    <source>
        <strain evidence="5">59MF3M-4</strain>
    </source>
</reference>
<sequence length="347" mass="38667">MIKLSLPFVLLSVLLSFSAHAQLVILQYHHVSTDTPASTSISPEGFASHLQLLEQENMHVIDLGQALAKIRAGESLPEKSVAITFDDAYRSVYDNAYPLLKQRQWPFTVFVNTNAVDEQHGVVMDWKQLKELQDNGALIANHSADHPYLIARPDGMTLDAWLTQEVAEPEARLQKELGTSHKLLAYPYGEFDLEIIDWLAANGYLAFGQQSGPVGPMSHPQALPRFPASGIYANVKTLKTKLYTLALPVPPTQLVEPVLAEDNPPTLAIHFPEVDLRPRQIQCFASGEGAISTQTESDNGVVNLITRAENPIRGGRSRYNCTAPSIRHRGWYYWYSQLWINSAVKSR</sequence>
<organism evidence="5 6">
    <name type="scientific">Thalassolituus pacificus</name>
    <dbReference type="NCBI Taxonomy" id="2975440"/>
    <lineage>
        <taxon>Bacteria</taxon>
        <taxon>Pseudomonadati</taxon>
        <taxon>Pseudomonadota</taxon>
        <taxon>Gammaproteobacteria</taxon>
        <taxon>Oceanospirillales</taxon>
        <taxon>Oceanospirillaceae</taxon>
        <taxon>Thalassolituus</taxon>
    </lineage>
</organism>
<protein>
    <submittedName>
        <fullName evidence="5">Polysaccharide deacetylase family protein</fullName>
    </submittedName>
</protein>
<evidence type="ECO:0000313" key="5">
    <source>
        <dbReference type="EMBL" id="MCT7359494.1"/>
    </source>
</evidence>
<dbReference type="GO" id="GO:0005576">
    <property type="term" value="C:extracellular region"/>
    <property type="evidence" value="ECO:0007669"/>
    <property type="project" value="UniProtKB-SubCell"/>
</dbReference>
<dbReference type="AlphaFoldDB" id="A0A9X3AS32"/>
<gene>
    <name evidence="5" type="ORF">NYR02_10710</name>
</gene>
<comment type="caution">
    <text evidence="5">The sequence shown here is derived from an EMBL/GenBank/DDBJ whole genome shotgun (WGS) entry which is preliminary data.</text>
</comment>
<dbReference type="InterPro" id="IPR011330">
    <property type="entry name" value="Glyco_hydro/deAcase_b/a-brl"/>
</dbReference>
<evidence type="ECO:0000256" key="2">
    <source>
        <dbReference type="ARBA" id="ARBA00022729"/>
    </source>
</evidence>